<evidence type="ECO:0000256" key="6">
    <source>
        <dbReference type="ARBA" id="ARBA00023136"/>
    </source>
</evidence>
<dbReference type="RefSeq" id="WP_110377477.1">
    <property type="nucleotide sequence ID" value="NZ_CAKNFM010000002.1"/>
</dbReference>
<keyword evidence="9" id="KW-1185">Reference proteome</keyword>
<comment type="caution">
    <text evidence="8">The sequence shown here is derived from an EMBL/GenBank/DDBJ whole genome shotgun (WGS) entry which is preliminary data.</text>
</comment>
<dbReference type="GO" id="GO:0005886">
    <property type="term" value="C:plasma membrane"/>
    <property type="evidence" value="ECO:0007669"/>
    <property type="project" value="UniProtKB-SubCell"/>
</dbReference>
<evidence type="ECO:0000313" key="9">
    <source>
        <dbReference type="Proteomes" id="UP000248021"/>
    </source>
</evidence>
<proteinExistence type="inferred from homology"/>
<dbReference type="Gene3D" id="1.10.3720.10">
    <property type="entry name" value="MetI-like"/>
    <property type="match status" value="1"/>
</dbReference>
<keyword evidence="4 7" id="KW-0812">Transmembrane</keyword>
<dbReference type="CDD" id="cd06261">
    <property type="entry name" value="TM_PBP2"/>
    <property type="match status" value="1"/>
</dbReference>
<dbReference type="AlphaFoldDB" id="A0A2V3TYL8"/>
<comment type="similarity">
    <text evidence="7">Belongs to the binding-protein-dependent transport system permease family.</text>
</comment>
<accession>A0A2V3TYL8</accession>
<dbReference type="PANTHER" id="PTHR30151">
    <property type="entry name" value="ALKANE SULFONATE ABC TRANSPORTER-RELATED, MEMBRANE SUBUNIT"/>
    <property type="match status" value="1"/>
</dbReference>
<feature type="transmembrane region" description="Helical" evidence="7">
    <location>
        <begin position="231"/>
        <end position="252"/>
    </location>
</feature>
<dbReference type="GO" id="GO:0055085">
    <property type="term" value="P:transmembrane transport"/>
    <property type="evidence" value="ECO:0007669"/>
    <property type="project" value="InterPro"/>
</dbReference>
<dbReference type="PANTHER" id="PTHR30151:SF20">
    <property type="entry name" value="ABC TRANSPORTER PERMEASE PROTEIN HI_0355-RELATED"/>
    <property type="match status" value="1"/>
</dbReference>
<keyword evidence="6 7" id="KW-0472">Membrane</keyword>
<dbReference type="InterPro" id="IPR000515">
    <property type="entry name" value="MetI-like"/>
</dbReference>
<reference evidence="8 9" key="1">
    <citation type="submission" date="2018-05" db="EMBL/GenBank/DDBJ databases">
        <title>Genomic Encyclopedia of Type Strains, Phase IV (KMG-IV): sequencing the most valuable type-strain genomes for metagenomic binning, comparative biology and taxonomic classification.</title>
        <authorList>
            <person name="Goeker M."/>
        </authorList>
    </citation>
    <scope>NUCLEOTIDE SEQUENCE [LARGE SCALE GENOMIC DNA]</scope>
    <source>
        <strain evidence="8 9">DSM 6462</strain>
    </source>
</reference>
<dbReference type="Pfam" id="PF00528">
    <property type="entry name" value="BPD_transp_1"/>
    <property type="match status" value="1"/>
</dbReference>
<feature type="transmembrane region" description="Helical" evidence="7">
    <location>
        <begin position="15"/>
        <end position="32"/>
    </location>
</feature>
<evidence type="ECO:0000256" key="4">
    <source>
        <dbReference type="ARBA" id="ARBA00022692"/>
    </source>
</evidence>
<dbReference type="Proteomes" id="UP000248021">
    <property type="component" value="Unassembled WGS sequence"/>
</dbReference>
<evidence type="ECO:0000256" key="1">
    <source>
        <dbReference type="ARBA" id="ARBA00004651"/>
    </source>
</evidence>
<keyword evidence="3" id="KW-1003">Cell membrane</keyword>
<dbReference type="SUPFAM" id="SSF161098">
    <property type="entry name" value="MetI-like"/>
    <property type="match status" value="1"/>
</dbReference>
<evidence type="ECO:0000313" key="8">
    <source>
        <dbReference type="EMBL" id="PXW54161.1"/>
    </source>
</evidence>
<keyword evidence="2 7" id="KW-0813">Transport</keyword>
<dbReference type="InterPro" id="IPR035906">
    <property type="entry name" value="MetI-like_sf"/>
</dbReference>
<name>A0A2V3TYL8_9HYPH</name>
<feature type="transmembrane region" description="Helical" evidence="7">
    <location>
        <begin position="185"/>
        <end position="211"/>
    </location>
</feature>
<evidence type="ECO:0000256" key="5">
    <source>
        <dbReference type="ARBA" id="ARBA00022989"/>
    </source>
</evidence>
<feature type="transmembrane region" description="Helical" evidence="7">
    <location>
        <begin position="73"/>
        <end position="95"/>
    </location>
</feature>
<evidence type="ECO:0000256" key="2">
    <source>
        <dbReference type="ARBA" id="ARBA00022448"/>
    </source>
</evidence>
<dbReference type="PROSITE" id="PS50928">
    <property type="entry name" value="ABC_TM1"/>
    <property type="match status" value="1"/>
</dbReference>
<comment type="subcellular location">
    <subcellularLocation>
        <location evidence="1 7">Cell membrane</location>
        <topology evidence="1 7">Multi-pass membrane protein</topology>
    </subcellularLocation>
</comment>
<dbReference type="EMBL" id="QJJK01000012">
    <property type="protein sequence ID" value="PXW54161.1"/>
    <property type="molecule type" value="Genomic_DNA"/>
</dbReference>
<dbReference type="OrthoDB" id="8138334at2"/>
<gene>
    <name evidence="8" type="ORF">C7450_112190</name>
</gene>
<keyword evidence="5 7" id="KW-1133">Transmembrane helix</keyword>
<organism evidence="8 9">
    <name type="scientific">Chelatococcus asaccharovorans</name>
    <dbReference type="NCBI Taxonomy" id="28210"/>
    <lineage>
        <taxon>Bacteria</taxon>
        <taxon>Pseudomonadati</taxon>
        <taxon>Pseudomonadota</taxon>
        <taxon>Alphaproteobacteria</taxon>
        <taxon>Hyphomicrobiales</taxon>
        <taxon>Chelatococcaceae</taxon>
        <taxon>Chelatococcus</taxon>
    </lineage>
</organism>
<sequence length="265" mass="29431">MIQRSLFHPANRAKLLPYVTTPLLVALIILIWHSYVTLSGVSPFILPSPQSVWTAWIAMLYDPRAWNHTLMTVYATLTGFAWALVVGVGLGVLIGRFRWLEQTLNPFIVATQVVPKVAFVPLFVVWFGFGLTAKVIVAAVLAFFPILTNTVLGVKSVDAGHRDVATSLNATSWQRFRRLELPSSLPYILTGMEVGIVLAIIGAIVGEYLGGTQGLGYMMIARMNAFATNELFAVIIHMTLLGFIFYFSIGILRRILIPWHQSTQR</sequence>
<evidence type="ECO:0000256" key="7">
    <source>
        <dbReference type="RuleBase" id="RU363032"/>
    </source>
</evidence>
<protein>
    <submittedName>
        <fullName evidence="8">NitT/TauT family transport system permease protein</fullName>
    </submittedName>
</protein>
<evidence type="ECO:0000256" key="3">
    <source>
        <dbReference type="ARBA" id="ARBA00022475"/>
    </source>
</evidence>